<organism evidence="2 3">
    <name type="scientific">Gracilimonas sediminicola</name>
    <dbReference type="NCBI Taxonomy" id="2952158"/>
    <lineage>
        <taxon>Bacteria</taxon>
        <taxon>Pseudomonadati</taxon>
        <taxon>Balneolota</taxon>
        <taxon>Balneolia</taxon>
        <taxon>Balneolales</taxon>
        <taxon>Balneolaceae</taxon>
        <taxon>Gracilimonas</taxon>
    </lineage>
</organism>
<protein>
    <submittedName>
        <fullName evidence="2">Uncharacterized protein</fullName>
    </submittedName>
</protein>
<dbReference type="Proteomes" id="UP001139125">
    <property type="component" value="Unassembled WGS sequence"/>
</dbReference>
<evidence type="ECO:0000256" key="1">
    <source>
        <dbReference type="SAM" id="Phobius"/>
    </source>
</evidence>
<evidence type="ECO:0000313" key="2">
    <source>
        <dbReference type="EMBL" id="MCP9292588.1"/>
    </source>
</evidence>
<name>A0A9X2RHR3_9BACT</name>
<keyword evidence="3" id="KW-1185">Reference proteome</keyword>
<comment type="caution">
    <text evidence="2">The sequence shown here is derived from an EMBL/GenBank/DDBJ whole genome shotgun (WGS) entry which is preliminary data.</text>
</comment>
<gene>
    <name evidence="2" type="ORF">NM125_13450</name>
</gene>
<evidence type="ECO:0000313" key="3">
    <source>
        <dbReference type="Proteomes" id="UP001139125"/>
    </source>
</evidence>
<feature type="transmembrane region" description="Helical" evidence="1">
    <location>
        <begin position="20"/>
        <end position="50"/>
    </location>
</feature>
<reference evidence="2" key="1">
    <citation type="submission" date="2022-06" db="EMBL/GenBank/DDBJ databases">
        <title>Gracilimonas sp. CAU 1638 isolated from sea sediment.</title>
        <authorList>
            <person name="Kim W."/>
        </authorList>
    </citation>
    <scope>NUCLEOTIDE SEQUENCE</scope>
    <source>
        <strain evidence="2">CAU 1638</strain>
    </source>
</reference>
<accession>A0A9X2RHR3</accession>
<dbReference type="AlphaFoldDB" id="A0A9X2RHR3"/>
<keyword evidence="1" id="KW-1133">Transmembrane helix</keyword>
<keyword evidence="1" id="KW-0812">Transmembrane</keyword>
<proteinExistence type="predicted"/>
<dbReference type="RefSeq" id="WP_255135483.1">
    <property type="nucleotide sequence ID" value="NZ_JANDBC010000003.1"/>
</dbReference>
<sequence>MNYELTKEYNLIFLGVEASFTLIDFLLFFSSFLLGFVFALFFLIFAVAVLQKIFSRYEFEFNTDEYTITKYYKFFSYFRFRLRTISFGEVEEFLLSNHETGKALFSKGMENKEWFTFDIMTENGYIRLVKSDKEELDEVYEIFQELEEKLDIYFKFKVEFIEPLK</sequence>
<keyword evidence="1" id="KW-0472">Membrane</keyword>
<dbReference type="EMBL" id="JANDBC010000003">
    <property type="protein sequence ID" value="MCP9292588.1"/>
    <property type="molecule type" value="Genomic_DNA"/>
</dbReference>